<gene>
    <name evidence="1" type="ORF">SAMN05216221_2271</name>
</gene>
<dbReference type="STRING" id="1392877.SAMN05216221_2271"/>
<protein>
    <submittedName>
        <fullName evidence="1">Uncharacterized protein</fullName>
    </submittedName>
</protein>
<dbReference type="EMBL" id="LT629751">
    <property type="protein sequence ID" value="SDS64122.1"/>
    <property type="molecule type" value="Genomic_DNA"/>
</dbReference>
<dbReference type="OrthoDB" id="6873359at2"/>
<keyword evidence="2" id="KW-1185">Reference proteome</keyword>
<proteinExistence type="predicted"/>
<reference evidence="2" key="1">
    <citation type="submission" date="2016-10" db="EMBL/GenBank/DDBJ databases">
        <authorList>
            <person name="Varghese N."/>
            <person name="Submissions S."/>
        </authorList>
    </citation>
    <scope>NUCLEOTIDE SEQUENCE [LARGE SCALE GENOMIC DNA]</scope>
    <source>
        <strain evidence="2">KCTC 32247</strain>
    </source>
</reference>
<evidence type="ECO:0000313" key="2">
    <source>
        <dbReference type="Proteomes" id="UP000243359"/>
    </source>
</evidence>
<dbReference type="Proteomes" id="UP000243359">
    <property type="component" value="Chromosome I"/>
</dbReference>
<dbReference type="RefSeq" id="WP_090349042.1">
    <property type="nucleotide sequence ID" value="NZ_LT629751.1"/>
</dbReference>
<accession>A0A1H1TVA7</accession>
<evidence type="ECO:0000313" key="1">
    <source>
        <dbReference type="EMBL" id="SDS64122.1"/>
    </source>
</evidence>
<organism evidence="1 2">
    <name type="scientific">Pseudomonas oryzae</name>
    <dbReference type="NCBI Taxonomy" id="1392877"/>
    <lineage>
        <taxon>Bacteria</taxon>
        <taxon>Pseudomonadati</taxon>
        <taxon>Pseudomonadota</taxon>
        <taxon>Gammaproteobacteria</taxon>
        <taxon>Pseudomonadales</taxon>
        <taxon>Pseudomonadaceae</taxon>
        <taxon>Pseudomonas</taxon>
    </lineage>
</organism>
<name>A0A1H1TVA7_9PSED</name>
<dbReference type="AlphaFoldDB" id="A0A1H1TVA7"/>
<sequence length="294" mass="31829">MRLASIGFNHHEQGLLARQLKVLVGRTAAPWLYVGEAYEADLIIVRDAARAAVGQGLLAHAGNGARRAGDLGLDWPLRMFALLELLLEAEQRLGVGRRSAIGVAEQLAVLRQEGWLELAGQCIHLLPDEDRLAATVNDLDHLLDLLHGAPIAVEAALKPGAPTASLSFDTSLSGVIWALALRSGACRERDWDARRLLFRIAAWPHFGEWQVSPPLLRLAALYARQPASIASGCELAAVDEGTVRGFLFACELCRLGLSVHQAEAPPVPQAPPAATGNLLQRLRERLGITFARKR</sequence>